<dbReference type="InterPro" id="IPR013783">
    <property type="entry name" value="Ig-like_fold"/>
</dbReference>
<keyword evidence="1" id="KW-0812">Transmembrane</keyword>
<dbReference type="OrthoDB" id="10191399at2759"/>
<dbReference type="Pfam" id="PF00041">
    <property type="entry name" value="fn3"/>
    <property type="match status" value="1"/>
</dbReference>
<feature type="domain" description="Fibronectin type-III" evidence="2">
    <location>
        <begin position="156"/>
        <end position="257"/>
    </location>
</feature>
<dbReference type="STRING" id="307972.A0A2G8KN86"/>
<gene>
    <name evidence="3" type="ORF">BSL78_13700</name>
</gene>
<accession>A0A2G8KN86</accession>
<keyword evidence="1" id="KW-0472">Membrane</keyword>
<dbReference type="InterPro" id="IPR003961">
    <property type="entry name" value="FN3_dom"/>
</dbReference>
<dbReference type="PANTHER" id="PTHR26391:SF18">
    <property type="entry name" value="PROTEIN KINASE RECEPTOR TIE-1, PUTATIVE-RELATED"/>
    <property type="match status" value="1"/>
</dbReference>
<evidence type="ECO:0000259" key="2">
    <source>
        <dbReference type="PROSITE" id="PS50853"/>
    </source>
</evidence>
<dbReference type="PROSITE" id="PS50853">
    <property type="entry name" value="FN3"/>
    <property type="match status" value="1"/>
</dbReference>
<feature type="transmembrane region" description="Helical" evidence="1">
    <location>
        <begin position="262"/>
        <end position="287"/>
    </location>
</feature>
<evidence type="ECO:0000313" key="4">
    <source>
        <dbReference type="Proteomes" id="UP000230750"/>
    </source>
</evidence>
<dbReference type="SMART" id="SM00060">
    <property type="entry name" value="FN3"/>
    <property type="match status" value="1"/>
</dbReference>
<dbReference type="Gene3D" id="2.60.40.10">
    <property type="entry name" value="Immunoglobulins"/>
    <property type="match status" value="1"/>
</dbReference>
<dbReference type="CDD" id="cd00063">
    <property type="entry name" value="FN3"/>
    <property type="match status" value="1"/>
</dbReference>
<dbReference type="AlphaFoldDB" id="A0A2G8KN86"/>
<keyword evidence="4" id="KW-1185">Reference proteome</keyword>
<comment type="caution">
    <text evidence="3">The sequence shown here is derived from an EMBL/GenBank/DDBJ whole genome shotgun (WGS) entry which is preliminary data.</text>
</comment>
<protein>
    <recommendedName>
        <fullName evidence="2">Fibronectin type-III domain-containing protein</fullName>
    </recommendedName>
</protein>
<dbReference type="SUPFAM" id="SSF49265">
    <property type="entry name" value="Fibronectin type III"/>
    <property type="match status" value="1"/>
</dbReference>
<keyword evidence="1" id="KW-1133">Transmembrane helix</keyword>
<dbReference type="InterPro" id="IPR036116">
    <property type="entry name" value="FN3_sf"/>
</dbReference>
<proteinExistence type="predicted"/>
<evidence type="ECO:0000256" key="1">
    <source>
        <dbReference type="SAM" id="Phobius"/>
    </source>
</evidence>
<sequence>MDFSVIIAQRSVAVTLMHVIKLQENVLDAASISGLIYLPPDVKKTYSLYITGIIYDTGNKTNPGTQWSVTCWVEELQQNSSKYTVFLSQSIGLSSTSFPVTSNLTKDSSRSGLIQRGSTFTTTDAQAGETYYCVIQHSTGFAWVNTTLSHYELPIISETPEIVNMSQTSITIEWRAWDEQTDVGDPPVVGYIVYYRKDAFDGWSTDTIIEASQLLQYTHTNLEEDTKYIFSVSAVREGDMGEGPMGPPLTVKTLCEDVKNNFAVQFVIPTVFAIALVIILMTCMLIYRKRSTKAAPTPSDLTSFTNNIAIDKENQESYFCVPYAGAYPGFSNPGGANYYLSGAPPSVGAQRTRKFLVLKPPDHRKRHFSGLK</sequence>
<dbReference type="Proteomes" id="UP000230750">
    <property type="component" value="Unassembled WGS sequence"/>
</dbReference>
<evidence type="ECO:0000313" key="3">
    <source>
        <dbReference type="EMBL" id="PIK49437.1"/>
    </source>
</evidence>
<reference evidence="3 4" key="1">
    <citation type="journal article" date="2017" name="PLoS Biol.">
        <title>The sea cucumber genome provides insights into morphological evolution and visceral regeneration.</title>
        <authorList>
            <person name="Zhang X."/>
            <person name="Sun L."/>
            <person name="Yuan J."/>
            <person name="Sun Y."/>
            <person name="Gao Y."/>
            <person name="Zhang L."/>
            <person name="Li S."/>
            <person name="Dai H."/>
            <person name="Hamel J.F."/>
            <person name="Liu C."/>
            <person name="Yu Y."/>
            <person name="Liu S."/>
            <person name="Lin W."/>
            <person name="Guo K."/>
            <person name="Jin S."/>
            <person name="Xu P."/>
            <person name="Storey K.B."/>
            <person name="Huan P."/>
            <person name="Zhang T."/>
            <person name="Zhou Y."/>
            <person name="Zhang J."/>
            <person name="Lin C."/>
            <person name="Li X."/>
            <person name="Xing L."/>
            <person name="Huo D."/>
            <person name="Sun M."/>
            <person name="Wang L."/>
            <person name="Mercier A."/>
            <person name="Li F."/>
            <person name="Yang H."/>
            <person name="Xiang J."/>
        </authorList>
    </citation>
    <scope>NUCLEOTIDE SEQUENCE [LARGE SCALE GENOMIC DNA]</scope>
    <source>
        <strain evidence="3">Shaxun</strain>
        <tissue evidence="3">Muscle</tissue>
    </source>
</reference>
<dbReference type="EMBL" id="MRZV01000466">
    <property type="protein sequence ID" value="PIK49437.1"/>
    <property type="molecule type" value="Genomic_DNA"/>
</dbReference>
<name>A0A2G8KN86_STIJA</name>
<organism evidence="3 4">
    <name type="scientific">Stichopus japonicus</name>
    <name type="common">Sea cucumber</name>
    <dbReference type="NCBI Taxonomy" id="307972"/>
    <lineage>
        <taxon>Eukaryota</taxon>
        <taxon>Metazoa</taxon>
        <taxon>Echinodermata</taxon>
        <taxon>Eleutherozoa</taxon>
        <taxon>Echinozoa</taxon>
        <taxon>Holothuroidea</taxon>
        <taxon>Aspidochirotacea</taxon>
        <taxon>Aspidochirotida</taxon>
        <taxon>Stichopodidae</taxon>
        <taxon>Apostichopus</taxon>
    </lineage>
</organism>
<dbReference type="PANTHER" id="PTHR26391">
    <property type="entry name" value="INACTIVE TYROSINE-PROTEIN KINASE 7"/>
    <property type="match status" value="1"/>
</dbReference>